<name>A0A8S5NPA3_9CAUD</name>
<reference evidence="1" key="1">
    <citation type="journal article" date="2021" name="Proc. Natl. Acad. Sci. U.S.A.">
        <title>A Catalog of Tens of Thousands of Viruses from Human Metagenomes Reveals Hidden Associations with Chronic Diseases.</title>
        <authorList>
            <person name="Tisza M.J."/>
            <person name="Buck C.B."/>
        </authorList>
    </citation>
    <scope>NUCLEOTIDE SEQUENCE</scope>
    <source>
        <strain evidence="1">CtlnK45</strain>
    </source>
</reference>
<protein>
    <submittedName>
        <fullName evidence="1">Tyrosinase</fullName>
    </submittedName>
</protein>
<sequence>MSKLNLCGFKPDPKPPAPPELGTRCSLRLCLGDAEHPTRTGTVTYINIPHRWFLATFENGLRQCYHFGEA</sequence>
<proteinExistence type="predicted"/>
<evidence type="ECO:0000313" key="1">
    <source>
        <dbReference type="EMBL" id="DAD96196.1"/>
    </source>
</evidence>
<accession>A0A8S5NPA3</accession>
<dbReference type="EMBL" id="BK015212">
    <property type="protein sequence ID" value="DAD96196.1"/>
    <property type="molecule type" value="Genomic_DNA"/>
</dbReference>
<organism evidence="1">
    <name type="scientific">Myoviridae sp. ctlnK45</name>
    <dbReference type="NCBI Taxonomy" id="2826693"/>
    <lineage>
        <taxon>Viruses</taxon>
        <taxon>Duplodnaviria</taxon>
        <taxon>Heunggongvirae</taxon>
        <taxon>Uroviricota</taxon>
        <taxon>Caudoviricetes</taxon>
    </lineage>
</organism>